<evidence type="ECO:0000256" key="1">
    <source>
        <dbReference type="ARBA" id="ARBA00006611"/>
    </source>
</evidence>
<evidence type="ECO:0000313" key="6">
    <source>
        <dbReference type="EMBL" id="PIR44631.1"/>
    </source>
</evidence>
<dbReference type="InterPro" id="IPR001482">
    <property type="entry name" value="T2SS/T4SS_dom"/>
</dbReference>
<feature type="region of interest" description="Disordered" evidence="4">
    <location>
        <begin position="476"/>
        <end position="518"/>
    </location>
</feature>
<dbReference type="Gene3D" id="3.40.50.300">
    <property type="entry name" value="P-loop containing nucleotide triphosphate hydrolases"/>
    <property type="match status" value="1"/>
</dbReference>
<dbReference type="InterPro" id="IPR037257">
    <property type="entry name" value="T2SS_E_N_sf"/>
</dbReference>
<organism evidence="6 7">
    <name type="scientific">Candidatus Vogelbacteria bacterium CG10_big_fil_rev_8_21_14_0_10_51_16</name>
    <dbReference type="NCBI Taxonomy" id="1975045"/>
    <lineage>
        <taxon>Bacteria</taxon>
        <taxon>Candidatus Vogeliibacteriota</taxon>
    </lineage>
</organism>
<name>A0A2H0RDL0_9BACT</name>
<dbReference type="InterPro" id="IPR003593">
    <property type="entry name" value="AAA+_ATPase"/>
</dbReference>
<dbReference type="CDD" id="cd01129">
    <property type="entry name" value="PulE-GspE-like"/>
    <property type="match status" value="1"/>
</dbReference>
<dbReference type="Gene3D" id="3.30.450.90">
    <property type="match status" value="1"/>
</dbReference>
<accession>A0A2H0RDL0</accession>
<proteinExistence type="inferred from homology"/>
<evidence type="ECO:0000256" key="3">
    <source>
        <dbReference type="ARBA" id="ARBA00022840"/>
    </source>
</evidence>
<keyword evidence="3" id="KW-0067">ATP-binding</keyword>
<evidence type="ECO:0000256" key="2">
    <source>
        <dbReference type="ARBA" id="ARBA00022741"/>
    </source>
</evidence>
<dbReference type="PANTHER" id="PTHR30258">
    <property type="entry name" value="TYPE II SECRETION SYSTEM PROTEIN GSPE-RELATED"/>
    <property type="match status" value="1"/>
</dbReference>
<dbReference type="InterPro" id="IPR027417">
    <property type="entry name" value="P-loop_NTPase"/>
</dbReference>
<evidence type="ECO:0000259" key="5">
    <source>
        <dbReference type="PROSITE" id="PS00662"/>
    </source>
</evidence>
<dbReference type="Pfam" id="PF05157">
    <property type="entry name" value="MshEN"/>
    <property type="match status" value="1"/>
</dbReference>
<dbReference type="EMBL" id="PCYI01000025">
    <property type="protein sequence ID" value="PIR44631.1"/>
    <property type="molecule type" value="Genomic_DNA"/>
</dbReference>
<dbReference type="GO" id="GO:0005524">
    <property type="term" value="F:ATP binding"/>
    <property type="evidence" value="ECO:0007669"/>
    <property type="project" value="UniProtKB-KW"/>
</dbReference>
<dbReference type="InterPro" id="IPR007831">
    <property type="entry name" value="T2SS_GspE_N"/>
</dbReference>
<dbReference type="SMART" id="SM00382">
    <property type="entry name" value="AAA"/>
    <property type="match status" value="1"/>
</dbReference>
<dbReference type="Proteomes" id="UP000228767">
    <property type="component" value="Unassembled WGS sequence"/>
</dbReference>
<dbReference type="AlphaFoldDB" id="A0A2H0RDL0"/>
<dbReference type="Pfam" id="PF00437">
    <property type="entry name" value="T2SSE"/>
    <property type="match status" value="1"/>
</dbReference>
<comment type="similarity">
    <text evidence="1">Belongs to the GSP E family.</text>
</comment>
<protein>
    <recommendedName>
        <fullName evidence="5">Bacterial type II secretion system protein E domain-containing protein</fullName>
    </recommendedName>
</protein>
<evidence type="ECO:0000256" key="4">
    <source>
        <dbReference type="SAM" id="MobiDB-lite"/>
    </source>
</evidence>
<comment type="caution">
    <text evidence="6">The sequence shown here is derived from an EMBL/GenBank/DDBJ whole genome shotgun (WGS) entry which is preliminary data.</text>
</comment>
<dbReference type="SUPFAM" id="SSF160246">
    <property type="entry name" value="EspE N-terminal domain-like"/>
    <property type="match status" value="1"/>
</dbReference>
<reference evidence="6 7" key="1">
    <citation type="submission" date="2017-09" db="EMBL/GenBank/DDBJ databases">
        <title>Depth-based differentiation of microbial function through sediment-hosted aquifers and enrichment of novel symbionts in the deep terrestrial subsurface.</title>
        <authorList>
            <person name="Probst A.J."/>
            <person name="Ladd B."/>
            <person name="Jarett J.K."/>
            <person name="Geller-Mcgrath D.E."/>
            <person name="Sieber C.M."/>
            <person name="Emerson J.B."/>
            <person name="Anantharaman K."/>
            <person name="Thomas B.C."/>
            <person name="Malmstrom R."/>
            <person name="Stieglmeier M."/>
            <person name="Klingl A."/>
            <person name="Woyke T."/>
            <person name="Ryan C.M."/>
            <person name="Banfield J.F."/>
        </authorList>
    </citation>
    <scope>NUCLEOTIDE SEQUENCE [LARGE SCALE GENOMIC DNA]</scope>
    <source>
        <strain evidence="6">CG10_big_fil_rev_8_21_14_0_10_51_16</strain>
    </source>
</reference>
<dbReference type="GO" id="GO:0016887">
    <property type="term" value="F:ATP hydrolysis activity"/>
    <property type="evidence" value="ECO:0007669"/>
    <property type="project" value="TreeGrafter"/>
</dbReference>
<dbReference type="PANTHER" id="PTHR30258:SF1">
    <property type="entry name" value="PROTEIN TRANSPORT PROTEIN HOFB HOMOLOG"/>
    <property type="match status" value="1"/>
</dbReference>
<gene>
    <name evidence="6" type="ORF">COV10_03965</name>
</gene>
<dbReference type="GO" id="GO:0005886">
    <property type="term" value="C:plasma membrane"/>
    <property type="evidence" value="ECO:0007669"/>
    <property type="project" value="TreeGrafter"/>
</dbReference>
<dbReference type="SUPFAM" id="SSF52540">
    <property type="entry name" value="P-loop containing nucleoside triphosphate hydrolases"/>
    <property type="match status" value="2"/>
</dbReference>
<dbReference type="PROSITE" id="PS00662">
    <property type="entry name" value="T2SP_E"/>
    <property type="match status" value="1"/>
</dbReference>
<sequence>MPQFDETLRIKKVEELRLREAEDLAKVLSQKYQVLYADLSRTSINTDALRLIDEDQARKAGVAAFQLSGHTLSLATLSPKGDQIPVILDDLRRKHYEPTIYMVSPTSLARAWERYKEVSDAANTKAGLIEISSEHLQFFLSRINSIGDLEKNIHEVLTSEKEQGQGVSKILEIILAGAIAVGASDIHIEPQEALVRLRFRLDGVLHDMSEFAREPYALILSRVKLISGLKLNVKQTAQDGRFTINLDAKEFEIRTSVLPGGFGESLVLRILDPESIEISLETMGMEAKLLTLVEQEIRRPNGMLLVTGPTGSGKSTTLYAALRRINSPEIKIITIEDPIEYHLKGIEQTQVNDERGYTFLEGLRSALRQDPDVIMVGEIRDSETAKIAINSSLTGHLVFSTLHTNNAAGSFPRLIDLGVNPKVITSALSVALAQRLVRRLCGSCKIQATPSPEEWKLVQEVLASIPLEAGVTMPTTISLWKPRQDNQGTGRRPQGVDGNEPVDPNPTTPYALRPSSSPATCQTCGGIGYKGRIAIFEAIITDRAVEEAIQRNPSERDIVIAARPQGILDMRQDGILKALRGITSLEELQRVVDLHTESN</sequence>
<evidence type="ECO:0000313" key="7">
    <source>
        <dbReference type="Proteomes" id="UP000228767"/>
    </source>
</evidence>
<feature type="domain" description="Bacterial type II secretion system protein E" evidence="5">
    <location>
        <begin position="367"/>
        <end position="381"/>
    </location>
</feature>
<keyword evidence="2" id="KW-0547">Nucleotide-binding</keyword>